<dbReference type="EMBL" id="BKCJ011768487">
    <property type="protein sequence ID" value="GFD51305.1"/>
    <property type="molecule type" value="Genomic_DNA"/>
</dbReference>
<comment type="caution">
    <text evidence="2">The sequence shown here is derived from an EMBL/GenBank/DDBJ whole genome shotgun (WGS) entry which is preliminary data.</text>
</comment>
<dbReference type="AlphaFoldDB" id="A0A699WUL3"/>
<evidence type="ECO:0000313" key="2">
    <source>
        <dbReference type="EMBL" id="GFD51305.1"/>
    </source>
</evidence>
<reference evidence="2" key="1">
    <citation type="journal article" date="2019" name="Sci. Rep.">
        <title>Draft genome of Tanacetum cinerariifolium, the natural source of mosquito coil.</title>
        <authorList>
            <person name="Yamashiro T."/>
            <person name="Shiraishi A."/>
            <person name="Satake H."/>
            <person name="Nakayama K."/>
        </authorList>
    </citation>
    <scope>NUCLEOTIDE SEQUENCE</scope>
</reference>
<evidence type="ECO:0000256" key="1">
    <source>
        <dbReference type="SAM" id="MobiDB-lite"/>
    </source>
</evidence>
<organism evidence="2">
    <name type="scientific">Tanacetum cinerariifolium</name>
    <name type="common">Dalmatian daisy</name>
    <name type="synonym">Chrysanthemum cinerariifolium</name>
    <dbReference type="NCBI Taxonomy" id="118510"/>
    <lineage>
        <taxon>Eukaryota</taxon>
        <taxon>Viridiplantae</taxon>
        <taxon>Streptophyta</taxon>
        <taxon>Embryophyta</taxon>
        <taxon>Tracheophyta</taxon>
        <taxon>Spermatophyta</taxon>
        <taxon>Magnoliopsida</taxon>
        <taxon>eudicotyledons</taxon>
        <taxon>Gunneridae</taxon>
        <taxon>Pentapetalae</taxon>
        <taxon>asterids</taxon>
        <taxon>campanulids</taxon>
        <taxon>Asterales</taxon>
        <taxon>Asteraceae</taxon>
        <taxon>Asteroideae</taxon>
        <taxon>Anthemideae</taxon>
        <taxon>Anthemidinae</taxon>
        <taxon>Tanacetum</taxon>
    </lineage>
</organism>
<sequence>RRRPRPAQPGSSLCARLYHPDAAASHRPRAGYIRASRAGARGADCAHDFAALRRECLQARRGGYPGQPHRHQFEAAYARPPRNRSAQHASAQNRHRPCRLQRYRLGEHPPPPR</sequence>
<accession>A0A699WUL3</accession>
<feature type="non-terminal residue" evidence="2">
    <location>
        <position position="1"/>
    </location>
</feature>
<feature type="compositionally biased region" description="Basic residues" evidence="1">
    <location>
        <begin position="93"/>
        <end position="102"/>
    </location>
</feature>
<feature type="non-terminal residue" evidence="2">
    <location>
        <position position="113"/>
    </location>
</feature>
<proteinExistence type="predicted"/>
<feature type="region of interest" description="Disordered" evidence="1">
    <location>
        <begin position="61"/>
        <end position="113"/>
    </location>
</feature>
<gene>
    <name evidence="2" type="ORF">Tci_923274</name>
</gene>
<name>A0A699WUL3_TANCI</name>
<protein>
    <submittedName>
        <fullName evidence="2">Uncharacterized protein</fullName>
    </submittedName>
</protein>